<accession>A0AAE3P0I7</accession>
<evidence type="ECO:0000259" key="2">
    <source>
        <dbReference type="Pfam" id="PF01433"/>
    </source>
</evidence>
<dbReference type="GO" id="GO:0016020">
    <property type="term" value="C:membrane"/>
    <property type="evidence" value="ECO:0007669"/>
    <property type="project" value="TreeGrafter"/>
</dbReference>
<feature type="signal peptide" evidence="1">
    <location>
        <begin position="1"/>
        <end position="20"/>
    </location>
</feature>
<sequence length="637" mass="72998">MKKINLLLLLISFFTSFTFAQKNSLYIPRNVLKAYEKETRSFDGKPGKNYWINKADYKIKAELIPAERKVIGSEFITYHNESPDSLNQIVIRLYQDVMKKGSARDFSVNPVDLTDGVQLDTIIIFNGKELNIKDKNFKAQRSGTNLFIRDLPQTIAPKSKATFEIKWSMIIPKETRIRMGAYNDSTFYVAYWYPQISVYDDIDGWDRFDYGGAVEFYNDINNFDVEITVPKNYIVWGSGLYQNADKILKPEIFERYKKAWTSDEIINVVTEEDLKNGTTISSEKNTWHLIGENIADFSWATSSGYLWDATSVEVDNKGRRVLTDAVYPIESKQKGWNEVALFAKLAVQALSTNSPAVPFPFPKVTTFNGETHGGGGMEIPMMCNNGVAASRGAQAGVTLHEIAHSYFPFYMGTNERKYAWMDEGWATFFTSDNIHLIIEQEIGEGFERNINGVGMMMGNELDLPTISPSISARGQMLTFATYVKSSSAYYFLRDAIGKDLFDKAMKEYINRWNGKNPIPYDFFFTFNDVVKEDLSWFFKPWFFEYGFPDLAVKNVVSKNKKKNIIIEKVGNVPVPIELEITYKDGSKEKVYKNTSVWKNGIDEYSIQLDNKKEIQKVELITKRSSDANAKNNIWEKK</sequence>
<dbReference type="GO" id="GO:0070006">
    <property type="term" value="F:metalloaminopeptidase activity"/>
    <property type="evidence" value="ECO:0007669"/>
    <property type="project" value="TreeGrafter"/>
</dbReference>
<gene>
    <name evidence="3" type="ORF">P0M35_07940</name>
</gene>
<feature type="chain" id="PRO_5042174420" evidence="1">
    <location>
        <begin position="21"/>
        <end position="637"/>
    </location>
</feature>
<reference evidence="3" key="1">
    <citation type="submission" date="2023-03" db="EMBL/GenBank/DDBJ databases">
        <title>Stygiobacter electus gen. nov., sp. nov., facultatively anaerobic thermotolerant bacterium of the class Ignavibacteria from a well of Yessentuki mineral water deposit.</title>
        <authorList>
            <person name="Podosokorskaya O.A."/>
            <person name="Elcheninov A.G."/>
            <person name="Petrova N.F."/>
            <person name="Zavarzina D.G."/>
            <person name="Kublanov I.V."/>
            <person name="Merkel A.Y."/>
        </authorList>
    </citation>
    <scope>NUCLEOTIDE SEQUENCE</scope>
    <source>
        <strain evidence="3">09-Me</strain>
    </source>
</reference>
<protein>
    <submittedName>
        <fullName evidence="3">M1 family metallopeptidase</fullName>
    </submittedName>
</protein>
<evidence type="ECO:0000256" key="1">
    <source>
        <dbReference type="SAM" id="SignalP"/>
    </source>
</evidence>
<feature type="domain" description="Peptidase M1 membrane alanine aminopeptidase" evidence="2">
    <location>
        <begin position="389"/>
        <end position="541"/>
    </location>
</feature>
<dbReference type="InterPro" id="IPR014782">
    <property type="entry name" value="Peptidase_M1_dom"/>
</dbReference>
<dbReference type="GO" id="GO:0005615">
    <property type="term" value="C:extracellular space"/>
    <property type="evidence" value="ECO:0007669"/>
    <property type="project" value="TreeGrafter"/>
</dbReference>
<evidence type="ECO:0000313" key="4">
    <source>
        <dbReference type="Proteomes" id="UP001221302"/>
    </source>
</evidence>
<evidence type="ECO:0000313" key="3">
    <source>
        <dbReference type="EMBL" id="MDF1612079.1"/>
    </source>
</evidence>
<comment type="caution">
    <text evidence="3">The sequence shown here is derived from an EMBL/GenBank/DDBJ whole genome shotgun (WGS) entry which is preliminary data.</text>
</comment>
<dbReference type="Pfam" id="PF01433">
    <property type="entry name" value="Peptidase_M1"/>
    <property type="match status" value="1"/>
</dbReference>
<dbReference type="Gene3D" id="1.10.390.10">
    <property type="entry name" value="Neutral Protease Domain 2"/>
    <property type="match status" value="1"/>
</dbReference>
<dbReference type="CDD" id="cd09604">
    <property type="entry name" value="M1_APN_like"/>
    <property type="match status" value="1"/>
</dbReference>
<name>A0AAE3P0I7_9BACT</name>
<dbReference type="GO" id="GO:0042277">
    <property type="term" value="F:peptide binding"/>
    <property type="evidence" value="ECO:0007669"/>
    <property type="project" value="TreeGrafter"/>
</dbReference>
<dbReference type="InterPro" id="IPR027268">
    <property type="entry name" value="Peptidase_M4/M1_CTD_sf"/>
</dbReference>
<dbReference type="PANTHER" id="PTHR11533:SF174">
    <property type="entry name" value="PUROMYCIN-SENSITIVE AMINOPEPTIDASE-RELATED"/>
    <property type="match status" value="1"/>
</dbReference>
<dbReference type="AlphaFoldDB" id="A0AAE3P0I7"/>
<keyword evidence="1" id="KW-0732">Signal</keyword>
<dbReference type="PANTHER" id="PTHR11533">
    <property type="entry name" value="PROTEASE M1 ZINC METALLOPROTEASE"/>
    <property type="match status" value="1"/>
</dbReference>
<dbReference type="Proteomes" id="UP001221302">
    <property type="component" value="Unassembled WGS sequence"/>
</dbReference>
<proteinExistence type="predicted"/>
<dbReference type="GO" id="GO:0043171">
    <property type="term" value="P:peptide catabolic process"/>
    <property type="evidence" value="ECO:0007669"/>
    <property type="project" value="TreeGrafter"/>
</dbReference>
<dbReference type="RefSeq" id="WP_321535847.1">
    <property type="nucleotide sequence ID" value="NZ_JARGDL010000009.1"/>
</dbReference>
<dbReference type="GO" id="GO:0005737">
    <property type="term" value="C:cytoplasm"/>
    <property type="evidence" value="ECO:0007669"/>
    <property type="project" value="TreeGrafter"/>
</dbReference>
<keyword evidence="4" id="KW-1185">Reference proteome</keyword>
<dbReference type="InterPro" id="IPR050344">
    <property type="entry name" value="Peptidase_M1_aminopeptidases"/>
</dbReference>
<dbReference type="SUPFAM" id="SSF55486">
    <property type="entry name" value="Metalloproteases ('zincins'), catalytic domain"/>
    <property type="match status" value="1"/>
</dbReference>
<organism evidence="3 4">
    <name type="scientific">Stygiobacter electus</name>
    <dbReference type="NCBI Taxonomy" id="3032292"/>
    <lineage>
        <taxon>Bacteria</taxon>
        <taxon>Pseudomonadati</taxon>
        <taxon>Ignavibacteriota</taxon>
        <taxon>Ignavibacteria</taxon>
        <taxon>Ignavibacteriales</taxon>
        <taxon>Melioribacteraceae</taxon>
        <taxon>Stygiobacter</taxon>
    </lineage>
</organism>
<dbReference type="GO" id="GO:0008270">
    <property type="term" value="F:zinc ion binding"/>
    <property type="evidence" value="ECO:0007669"/>
    <property type="project" value="InterPro"/>
</dbReference>
<dbReference type="EMBL" id="JARGDL010000009">
    <property type="protein sequence ID" value="MDF1612079.1"/>
    <property type="molecule type" value="Genomic_DNA"/>
</dbReference>